<gene>
    <name evidence="2" type="ORF">A3B13_01295</name>
</gene>
<dbReference type="InterPro" id="IPR058596">
    <property type="entry name" value="TraC-like_dom"/>
</dbReference>
<organism evidence="2 3">
    <name type="scientific">Candidatus Liptonbacteria bacterium RIFCSPLOWO2_01_FULL_45_15</name>
    <dbReference type="NCBI Taxonomy" id="1798649"/>
    <lineage>
        <taxon>Bacteria</taxon>
        <taxon>Candidatus Liptoniibacteriota</taxon>
    </lineage>
</organism>
<protein>
    <recommendedName>
        <fullName evidence="1">TraC-like domain-containing protein</fullName>
    </recommendedName>
</protein>
<dbReference type="Proteomes" id="UP000176287">
    <property type="component" value="Unassembled WGS sequence"/>
</dbReference>
<feature type="domain" description="TraC-like" evidence="1">
    <location>
        <begin position="22"/>
        <end position="205"/>
    </location>
</feature>
<dbReference type="AlphaFoldDB" id="A0A1G2CGX3"/>
<dbReference type="Pfam" id="PF26593">
    <property type="entry name" value="TraC-like"/>
    <property type="match status" value="1"/>
</dbReference>
<reference evidence="2 3" key="1">
    <citation type="journal article" date="2016" name="Nat. Commun.">
        <title>Thousands of microbial genomes shed light on interconnected biogeochemical processes in an aquifer system.</title>
        <authorList>
            <person name="Anantharaman K."/>
            <person name="Brown C.T."/>
            <person name="Hug L.A."/>
            <person name="Sharon I."/>
            <person name="Castelle C.J."/>
            <person name="Probst A.J."/>
            <person name="Thomas B.C."/>
            <person name="Singh A."/>
            <person name="Wilkins M.J."/>
            <person name="Karaoz U."/>
            <person name="Brodie E.L."/>
            <person name="Williams K.H."/>
            <person name="Hubbard S.S."/>
            <person name="Banfield J.F."/>
        </authorList>
    </citation>
    <scope>NUCLEOTIDE SEQUENCE [LARGE SCALE GENOMIC DNA]</scope>
</reference>
<proteinExistence type="predicted"/>
<sequence>MPKNLGNTQDLVELESIQDDTLILKDSSLRQIIMVGGVNFSLKSEAEQDAITYAYQNFLNSLDFPIQTVIHSRKINIENYLELLSNRVKEEPTELLQNQIQEYREFIASFVKDNPIMAKTFLVVVPFFSVQLPNKQTISRFIPFLGKKTAGEEKAVQERSADMEKNLEQLRQRTSQVIEGLQAIDLEVKTLNNEELVELFYNFYNPSTVEKGSVAAGVEQEQKKQPIANP</sequence>
<dbReference type="STRING" id="1798649.A3B13_01295"/>
<accession>A0A1G2CGX3</accession>
<evidence type="ECO:0000313" key="3">
    <source>
        <dbReference type="Proteomes" id="UP000176287"/>
    </source>
</evidence>
<evidence type="ECO:0000313" key="2">
    <source>
        <dbReference type="EMBL" id="OGZ00649.1"/>
    </source>
</evidence>
<dbReference type="EMBL" id="MHKZ01000015">
    <property type="protein sequence ID" value="OGZ00649.1"/>
    <property type="molecule type" value="Genomic_DNA"/>
</dbReference>
<name>A0A1G2CGX3_9BACT</name>
<evidence type="ECO:0000259" key="1">
    <source>
        <dbReference type="Pfam" id="PF26593"/>
    </source>
</evidence>
<comment type="caution">
    <text evidence="2">The sequence shown here is derived from an EMBL/GenBank/DDBJ whole genome shotgun (WGS) entry which is preliminary data.</text>
</comment>